<keyword evidence="18" id="KW-1185">Reference proteome</keyword>
<dbReference type="InterPro" id="IPR023465">
    <property type="entry name" value="Riboflavin_kinase_dom_sf"/>
</dbReference>
<evidence type="ECO:0000256" key="4">
    <source>
        <dbReference type="ARBA" id="ARBA00022630"/>
    </source>
</evidence>
<evidence type="ECO:0000256" key="9">
    <source>
        <dbReference type="ARBA" id="ARBA00022777"/>
    </source>
</evidence>
<comment type="catalytic activity">
    <reaction evidence="14 15">
        <text>FMN + ATP + H(+) = FAD + diphosphate</text>
        <dbReference type="Rhea" id="RHEA:17237"/>
        <dbReference type="ChEBI" id="CHEBI:15378"/>
        <dbReference type="ChEBI" id="CHEBI:30616"/>
        <dbReference type="ChEBI" id="CHEBI:33019"/>
        <dbReference type="ChEBI" id="CHEBI:57692"/>
        <dbReference type="ChEBI" id="CHEBI:58210"/>
        <dbReference type="EC" id="2.7.7.2"/>
    </reaction>
</comment>
<dbReference type="GO" id="GO:0008531">
    <property type="term" value="F:riboflavin kinase activity"/>
    <property type="evidence" value="ECO:0007669"/>
    <property type="project" value="UniProtKB-EC"/>
</dbReference>
<dbReference type="InterPro" id="IPR014729">
    <property type="entry name" value="Rossmann-like_a/b/a_fold"/>
</dbReference>
<comment type="function">
    <text evidence="1">Catalyzes the phosphorylation of riboflavin to FMN followed by the adenylation of FMN to FAD.</text>
</comment>
<dbReference type="InterPro" id="IPR015865">
    <property type="entry name" value="Riboflavin_kinase_bac/euk"/>
</dbReference>
<dbReference type="EMBL" id="CP135136">
    <property type="protein sequence ID" value="WWR12102.1"/>
    <property type="molecule type" value="Genomic_DNA"/>
</dbReference>
<gene>
    <name evidence="17" type="primary">ribF</name>
    <name evidence="17" type="ORF">RQL38_00465</name>
</gene>
<comment type="similarity">
    <text evidence="15">Belongs to the ribF family.</text>
</comment>
<dbReference type="Gene3D" id="3.40.50.620">
    <property type="entry name" value="HUPs"/>
    <property type="match status" value="1"/>
</dbReference>
<keyword evidence="11 15" id="KW-0067">ATP-binding</keyword>
<organism evidence="17 18">
    <name type="scientific">Candidatus Legionella polyplacis</name>
    <dbReference type="NCBI Taxonomy" id="2005262"/>
    <lineage>
        <taxon>Bacteria</taxon>
        <taxon>Pseudomonadati</taxon>
        <taxon>Pseudomonadota</taxon>
        <taxon>Gammaproteobacteria</taxon>
        <taxon>Legionellales</taxon>
        <taxon>Legionellaceae</taxon>
        <taxon>Legionella</taxon>
    </lineage>
</organism>
<evidence type="ECO:0000256" key="15">
    <source>
        <dbReference type="PIRNR" id="PIRNR004491"/>
    </source>
</evidence>
<evidence type="ECO:0000256" key="12">
    <source>
        <dbReference type="ARBA" id="ARBA00023268"/>
    </source>
</evidence>
<dbReference type="SUPFAM" id="SSF82114">
    <property type="entry name" value="Riboflavin kinase-like"/>
    <property type="match status" value="1"/>
</dbReference>
<dbReference type="GO" id="GO:0003919">
    <property type="term" value="F:FMN adenylyltransferase activity"/>
    <property type="evidence" value="ECO:0007669"/>
    <property type="project" value="UniProtKB-EC"/>
</dbReference>
<protein>
    <recommendedName>
        <fullName evidence="15">Riboflavin biosynthesis protein</fullName>
    </recommendedName>
    <domain>
        <recommendedName>
            <fullName evidence="15">Riboflavin kinase</fullName>
            <ecNumber evidence="15">2.7.1.26</ecNumber>
        </recommendedName>
        <alternativeName>
            <fullName evidence="15">Flavokinase</fullName>
        </alternativeName>
    </domain>
    <domain>
        <recommendedName>
            <fullName evidence="15">FMN adenylyltransferase</fullName>
            <ecNumber evidence="15">2.7.7.2</ecNumber>
        </recommendedName>
        <alternativeName>
            <fullName evidence="15">FAD pyrophosphorylase</fullName>
        </alternativeName>
        <alternativeName>
            <fullName evidence="15">FAD synthase</fullName>
        </alternativeName>
    </domain>
</protein>
<dbReference type="PANTHER" id="PTHR22749">
    <property type="entry name" value="RIBOFLAVIN KINASE/FMN ADENYLYLTRANSFERASE"/>
    <property type="match status" value="1"/>
</dbReference>
<keyword evidence="9 15" id="KW-0418">Kinase</keyword>
<comment type="pathway">
    <text evidence="3 15">Cofactor biosynthesis; FMN biosynthesis; FMN from riboflavin (ATP route): step 1/1.</text>
</comment>
<evidence type="ECO:0000256" key="3">
    <source>
        <dbReference type="ARBA" id="ARBA00005201"/>
    </source>
</evidence>
<dbReference type="CDD" id="cd02064">
    <property type="entry name" value="FAD_synthetase_N"/>
    <property type="match status" value="1"/>
</dbReference>
<evidence type="ECO:0000256" key="14">
    <source>
        <dbReference type="ARBA" id="ARBA00049494"/>
    </source>
</evidence>
<keyword evidence="5 15" id="KW-0288">FMN</keyword>
<keyword evidence="4 15" id="KW-0285">Flavoprotein</keyword>
<comment type="pathway">
    <text evidence="2 15">Cofactor biosynthesis; FAD biosynthesis; FAD from FMN: step 1/1.</text>
</comment>
<keyword evidence="6 15" id="KW-0808">Transferase</keyword>
<evidence type="ECO:0000256" key="5">
    <source>
        <dbReference type="ARBA" id="ARBA00022643"/>
    </source>
</evidence>
<dbReference type="PIRSF" id="PIRSF004491">
    <property type="entry name" value="FAD_Synth"/>
    <property type="match status" value="1"/>
</dbReference>
<dbReference type="InterPro" id="IPR015864">
    <property type="entry name" value="FAD_synthase"/>
</dbReference>
<keyword evidence="8 15" id="KW-0547">Nucleotide-binding</keyword>
<dbReference type="EC" id="2.7.7.2" evidence="15"/>
<evidence type="ECO:0000256" key="11">
    <source>
        <dbReference type="ARBA" id="ARBA00022840"/>
    </source>
</evidence>
<sequence length="319" mass="37539">MRLLRDNKNSCLFFLNGSAVTIGNFDGVHLGHQALLKKFCIESEKMKLPTVVLIFEPQSNEYFKNSNKEFYRLTNLREKLCLLKNFNINYVLCLRFNKYLACMSAIQFLRIYFFSFLNVKYLLVGKDFKFGYKRIGDINLLKNNSKNGKIIIQIFPEFLKFNKRISSTYIRRLLYNGKFKEASKFLGRYYSILGKVVKGSGDVKITGIPTANLSVKGLNLIPIRGVFIVRAEREKGNWLIGVANFGKNPTFNRKQIKLEIYFLNFNDNLYNEKLRIFFIKKIRDEVRFLSIRDLTIQIYHDIKNIKFNFGVDYIYDKKI</sequence>
<name>A0ABZ2GY98_9GAMM</name>
<dbReference type="InterPro" id="IPR002606">
    <property type="entry name" value="Riboflavin_kinase_bac"/>
</dbReference>
<dbReference type="Gene3D" id="2.40.30.30">
    <property type="entry name" value="Riboflavin kinase-like"/>
    <property type="match status" value="1"/>
</dbReference>
<dbReference type="PANTHER" id="PTHR22749:SF6">
    <property type="entry name" value="RIBOFLAVIN KINASE"/>
    <property type="match status" value="1"/>
</dbReference>
<evidence type="ECO:0000256" key="7">
    <source>
        <dbReference type="ARBA" id="ARBA00022695"/>
    </source>
</evidence>
<dbReference type="RefSeq" id="WP_338521726.1">
    <property type="nucleotide sequence ID" value="NZ_CP135136.1"/>
</dbReference>
<dbReference type="SMART" id="SM00904">
    <property type="entry name" value="Flavokinase"/>
    <property type="match status" value="1"/>
</dbReference>
<dbReference type="Pfam" id="PF06574">
    <property type="entry name" value="FAD_syn"/>
    <property type="match status" value="1"/>
</dbReference>
<evidence type="ECO:0000313" key="18">
    <source>
        <dbReference type="Proteomes" id="UP001360424"/>
    </source>
</evidence>
<evidence type="ECO:0000256" key="6">
    <source>
        <dbReference type="ARBA" id="ARBA00022679"/>
    </source>
</evidence>
<comment type="catalytic activity">
    <reaction evidence="13 15">
        <text>riboflavin + ATP = FMN + ADP + H(+)</text>
        <dbReference type="Rhea" id="RHEA:14357"/>
        <dbReference type="ChEBI" id="CHEBI:15378"/>
        <dbReference type="ChEBI" id="CHEBI:30616"/>
        <dbReference type="ChEBI" id="CHEBI:57986"/>
        <dbReference type="ChEBI" id="CHEBI:58210"/>
        <dbReference type="ChEBI" id="CHEBI:456216"/>
        <dbReference type="EC" id="2.7.1.26"/>
    </reaction>
</comment>
<keyword evidence="7 15" id="KW-0548">Nucleotidyltransferase</keyword>
<feature type="domain" description="Riboflavin kinase" evidence="16">
    <location>
        <begin position="185"/>
        <end position="310"/>
    </location>
</feature>
<dbReference type="Proteomes" id="UP001360424">
    <property type="component" value="Chromosome"/>
</dbReference>
<dbReference type="NCBIfam" id="TIGR00083">
    <property type="entry name" value="ribF"/>
    <property type="match status" value="1"/>
</dbReference>
<dbReference type="InterPro" id="IPR023468">
    <property type="entry name" value="Riboflavin_kinase"/>
</dbReference>
<evidence type="ECO:0000256" key="1">
    <source>
        <dbReference type="ARBA" id="ARBA00002121"/>
    </source>
</evidence>
<proteinExistence type="inferred from homology"/>
<reference evidence="17" key="1">
    <citation type="submission" date="2023-09" db="EMBL/GenBank/DDBJ databases">
        <title>Genomes of two closely related lineages of the louse Polyplax serrata with different host specificities.</title>
        <authorList>
            <person name="Martinu J."/>
            <person name="Tarabai H."/>
            <person name="Stefka J."/>
            <person name="Hypsa V."/>
        </authorList>
    </citation>
    <scope>NUCLEOTIDE SEQUENCE [LARGE SCALE GENOMIC DNA]</scope>
    <source>
        <strain evidence="17">HR10_N</strain>
    </source>
</reference>
<dbReference type="EC" id="2.7.1.26" evidence="15"/>
<evidence type="ECO:0000256" key="10">
    <source>
        <dbReference type="ARBA" id="ARBA00022827"/>
    </source>
</evidence>
<evidence type="ECO:0000313" key="17">
    <source>
        <dbReference type="EMBL" id="WWR12102.1"/>
    </source>
</evidence>
<keyword evidence="12" id="KW-0511">Multifunctional enzyme</keyword>
<evidence type="ECO:0000259" key="16">
    <source>
        <dbReference type="SMART" id="SM00904"/>
    </source>
</evidence>
<evidence type="ECO:0000256" key="13">
    <source>
        <dbReference type="ARBA" id="ARBA00047880"/>
    </source>
</evidence>
<accession>A0ABZ2GY98</accession>
<evidence type="ECO:0000256" key="8">
    <source>
        <dbReference type="ARBA" id="ARBA00022741"/>
    </source>
</evidence>
<keyword evidence="10 15" id="KW-0274">FAD</keyword>
<dbReference type="SUPFAM" id="SSF52374">
    <property type="entry name" value="Nucleotidylyl transferase"/>
    <property type="match status" value="1"/>
</dbReference>
<evidence type="ECO:0000256" key="2">
    <source>
        <dbReference type="ARBA" id="ARBA00004726"/>
    </source>
</evidence>
<dbReference type="Pfam" id="PF01687">
    <property type="entry name" value="Flavokinase"/>
    <property type="match status" value="1"/>
</dbReference>